<organism evidence="1">
    <name type="scientific">marine sediment metagenome</name>
    <dbReference type="NCBI Taxonomy" id="412755"/>
    <lineage>
        <taxon>unclassified sequences</taxon>
        <taxon>metagenomes</taxon>
        <taxon>ecological metagenomes</taxon>
    </lineage>
</organism>
<accession>X0YYS4</accession>
<reference evidence="1" key="1">
    <citation type="journal article" date="2014" name="Front. Microbiol.">
        <title>High frequency of phylogenetically diverse reductive dehalogenase-homologous genes in deep subseafloor sedimentary metagenomes.</title>
        <authorList>
            <person name="Kawai M."/>
            <person name="Futagami T."/>
            <person name="Toyoda A."/>
            <person name="Takaki Y."/>
            <person name="Nishi S."/>
            <person name="Hori S."/>
            <person name="Arai W."/>
            <person name="Tsubouchi T."/>
            <person name="Morono Y."/>
            <person name="Uchiyama I."/>
            <person name="Ito T."/>
            <person name="Fujiyama A."/>
            <person name="Inagaki F."/>
            <person name="Takami H."/>
        </authorList>
    </citation>
    <scope>NUCLEOTIDE SEQUENCE</scope>
    <source>
        <strain evidence="1">Expedition CK06-06</strain>
    </source>
</reference>
<feature type="non-terminal residue" evidence="1">
    <location>
        <position position="252"/>
    </location>
</feature>
<protein>
    <submittedName>
        <fullName evidence="1">Uncharacterized protein</fullName>
    </submittedName>
</protein>
<dbReference type="EMBL" id="BARS01041117">
    <property type="protein sequence ID" value="GAG41641.1"/>
    <property type="molecule type" value="Genomic_DNA"/>
</dbReference>
<gene>
    <name evidence="1" type="ORF">S01H1_62583</name>
</gene>
<sequence length="252" mass="28959">PVPIIPKFLDIVVNGIASKNYDIKAFSQDPFSLQQRTSYTTNVLKDMLGQNIIQSAKKAGVNLRQSNLPEDQLPQSKDELELHMQLTYKQSIEIAEEEVIDNVLANNKYDLTKKRIIEDITTIGIGCSKTNFNKANGVIVEYVDPANLIYSYTNDPNFEDVYYVGEIKSMTLAEIKKQWPYLTDEELEKMVKYPGRDGYIANPNYDNDLVQILFFEYKTFIDQVFKIKRTESGLEKTLQKPDTFNPPQSDNF</sequence>
<comment type="caution">
    <text evidence="1">The sequence shown here is derived from an EMBL/GenBank/DDBJ whole genome shotgun (WGS) entry which is preliminary data.</text>
</comment>
<name>X0YYS4_9ZZZZ</name>
<proteinExistence type="predicted"/>
<dbReference type="AlphaFoldDB" id="X0YYS4"/>
<evidence type="ECO:0000313" key="1">
    <source>
        <dbReference type="EMBL" id="GAG41641.1"/>
    </source>
</evidence>
<feature type="non-terminal residue" evidence="1">
    <location>
        <position position="1"/>
    </location>
</feature>